<evidence type="ECO:0000256" key="4">
    <source>
        <dbReference type="ARBA" id="ARBA00022630"/>
    </source>
</evidence>
<dbReference type="Gene3D" id="3.90.1010.20">
    <property type="match status" value="1"/>
</dbReference>
<dbReference type="SUPFAM" id="SSF56425">
    <property type="entry name" value="Succinate dehydrogenase/fumarate reductase flavoprotein, catalytic domain"/>
    <property type="match status" value="1"/>
</dbReference>
<dbReference type="InterPro" id="IPR036188">
    <property type="entry name" value="FAD/NAD-bd_sf"/>
</dbReference>
<dbReference type="RefSeq" id="WP_006778354.1">
    <property type="nucleotide sequence ID" value="NZ_CP040506.1"/>
</dbReference>
<dbReference type="EC" id="1.3.99.33" evidence="2 8"/>
<dbReference type="PANTHER" id="PTHR43400:SF7">
    <property type="entry name" value="FAD-DEPENDENT OXIDOREDUCTASE 2 FAD BINDING DOMAIN-CONTAINING PROTEIN"/>
    <property type="match status" value="1"/>
</dbReference>
<dbReference type="Pfam" id="PF00890">
    <property type="entry name" value="FAD_binding_2"/>
    <property type="match status" value="1"/>
</dbReference>
<dbReference type="NCBIfam" id="TIGR01813">
    <property type="entry name" value="flavo_cyto_c"/>
    <property type="match status" value="1"/>
</dbReference>
<dbReference type="PANTHER" id="PTHR43400">
    <property type="entry name" value="FUMARATE REDUCTASE"/>
    <property type="match status" value="1"/>
</dbReference>
<evidence type="ECO:0000256" key="7">
    <source>
        <dbReference type="ARBA" id="ARBA00049922"/>
    </source>
</evidence>
<evidence type="ECO:0000313" key="11">
    <source>
        <dbReference type="Proteomes" id="UP000005384"/>
    </source>
</evidence>
<evidence type="ECO:0000256" key="6">
    <source>
        <dbReference type="ARBA" id="ARBA00023002"/>
    </source>
</evidence>
<evidence type="ECO:0000256" key="1">
    <source>
        <dbReference type="ARBA" id="ARBA00008040"/>
    </source>
</evidence>
<dbReference type="Gene3D" id="3.50.50.60">
    <property type="entry name" value="FAD/NAD(P)-binding domain"/>
    <property type="match status" value="1"/>
</dbReference>
<dbReference type="EMBL" id="ADLN01000001">
    <property type="protein sequence ID" value="EHI61921.1"/>
    <property type="molecule type" value="Genomic_DNA"/>
</dbReference>
<dbReference type="SMART" id="SM00900">
    <property type="entry name" value="FMN_bind"/>
    <property type="match status" value="1"/>
</dbReference>
<evidence type="ECO:0000256" key="3">
    <source>
        <dbReference type="ARBA" id="ARBA00015872"/>
    </source>
</evidence>
<comment type="cofactor">
    <cofactor evidence="8">
        <name>FAD</name>
        <dbReference type="ChEBI" id="CHEBI:57692"/>
    </cofactor>
    <text evidence="8">Binds 1 FAD per subunit.</text>
</comment>
<feature type="domain" description="FMN-binding" evidence="9">
    <location>
        <begin position="30"/>
        <end position="103"/>
    </location>
</feature>
<gene>
    <name evidence="10" type="ORF">HMPREF9473_00372</name>
</gene>
<dbReference type="InterPro" id="IPR050315">
    <property type="entry name" value="FAD-oxidoreductase_2"/>
</dbReference>
<accession>G5IA32</accession>
<dbReference type="SUPFAM" id="SSF51905">
    <property type="entry name" value="FAD/NAD(P)-binding domain"/>
    <property type="match status" value="1"/>
</dbReference>
<dbReference type="GO" id="GO:0016020">
    <property type="term" value="C:membrane"/>
    <property type="evidence" value="ECO:0007669"/>
    <property type="project" value="InterPro"/>
</dbReference>
<dbReference type="OrthoDB" id="9806724at2"/>
<dbReference type="InterPro" id="IPR027477">
    <property type="entry name" value="Succ_DH/fumarate_Rdtase_cat_sf"/>
</dbReference>
<dbReference type="GO" id="GO:0010181">
    <property type="term" value="F:FMN binding"/>
    <property type="evidence" value="ECO:0007669"/>
    <property type="project" value="InterPro"/>
</dbReference>
<comment type="caution">
    <text evidence="10">The sequence shown here is derived from an EMBL/GenBank/DDBJ whole genome shotgun (WGS) entry which is preliminary data.</text>
</comment>
<evidence type="ECO:0000256" key="5">
    <source>
        <dbReference type="ARBA" id="ARBA00022827"/>
    </source>
</evidence>
<dbReference type="InterPro" id="IPR007329">
    <property type="entry name" value="FMN-bd"/>
</dbReference>
<keyword evidence="4 8" id="KW-0285">Flavoprotein</keyword>
<protein>
    <recommendedName>
        <fullName evidence="3 8">Urocanate reductase</fullName>
        <ecNumber evidence="2 8">1.3.99.33</ecNumber>
    </recommendedName>
</protein>
<dbReference type="GO" id="GO:0033765">
    <property type="term" value="F:steroid dehydrogenase activity, acting on the CH-CH group of donors"/>
    <property type="evidence" value="ECO:0007669"/>
    <property type="project" value="UniProtKB-ARBA"/>
</dbReference>
<dbReference type="HOGENOM" id="CLU_011398_4_0_9"/>
<name>G5IA32_9FIRM</name>
<proteinExistence type="inferred from homology"/>
<keyword evidence="6 8" id="KW-0560">Oxidoreductase</keyword>
<dbReference type="Proteomes" id="UP000005384">
    <property type="component" value="Unassembled WGS sequence"/>
</dbReference>
<dbReference type="PATRIC" id="fig|742737.3.peg.370"/>
<comment type="catalytic activity">
    <reaction evidence="7 8">
        <text>dihydrourocanate + A = urocanate + AH2</text>
        <dbReference type="Rhea" id="RHEA:36059"/>
        <dbReference type="ChEBI" id="CHEBI:13193"/>
        <dbReference type="ChEBI" id="CHEBI:17499"/>
        <dbReference type="ChEBI" id="CHEBI:27247"/>
        <dbReference type="ChEBI" id="CHEBI:72991"/>
        <dbReference type="EC" id="1.3.99.33"/>
    </reaction>
</comment>
<keyword evidence="11" id="KW-1185">Reference proteome</keyword>
<evidence type="ECO:0000256" key="2">
    <source>
        <dbReference type="ARBA" id="ARBA00013137"/>
    </source>
</evidence>
<comment type="cofactor">
    <cofactor evidence="8">
        <name>FMN</name>
        <dbReference type="ChEBI" id="CHEBI:58210"/>
    </cofactor>
    <text evidence="8">Binds 1 or 2 FMN covalently per subunit.</text>
</comment>
<dbReference type="AlphaFoldDB" id="G5IA32"/>
<organism evidence="10 11">
    <name type="scientific">Hungatella hathewayi WAL-18680</name>
    <dbReference type="NCBI Taxonomy" id="742737"/>
    <lineage>
        <taxon>Bacteria</taxon>
        <taxon>Bacillati</taxon>
        <taxon>Bacillota</taxon>
        <taxon>Clostridia</taxon>
        <taxon>Lachnospirales</taxon>
        <taxon>Lachnospiraceae</taxon>
        <taxon>Hungatella</taxon>
    </lineage>
</organism>
<keyword evidence="5 8" id="KW-0274">FAD</keyword>
<dbReference type="Gene3D" id="3.90.700.10">
    <property type="entry name" value="Succinate dehydrogenase/fumarate reductase flavoprotein, catalytic domain"/>
    <property type="match status" value="1"/>
</dbReference>
<dbReference type="InterPro" id="IPR010960">
    <property type="entry name" value="Flavocytochrome_c"/>
</dbReference>
<evidence type="ECO:0000256" key="8">
    <source>
        <dbReference type="RuleBase" id="RU366062"/>
    </source>
</evidence>
<dbReference type="PRINTS" id="PR00368">
    <property type="entry name" value="FADPNR"/>
</dbReference>
<comment type="similarity">
    <text evidence="1 8">Belongs to the FAD-dependent oxidoreductase 2 family. FRD/SDH subfamily.</text>
</comment>
<evidence type="ECO:0000313" key="10">
    <source>
        <dbReference type="EMBL" id="EHI61921.1"/>
    </source>
</evidence>
<sequence length="581" mass="63642">MKRKGWILCLVLMMITAAGIWLTATGRQTGEPGEIRVDVVVDNHVITHIEILEHNEMPEFSKSMVQLADNIVAKNSPDVDVISGATLTSNRFLKAVKRNLEEKGYSPEDLATAERENDSADHMQTECDILIIGGGGAGFSAAIEAASTSDSRIIVLEKMSFGGGNTRMSGGEYAAPGNWVQQEEGVFDDSQELYYQDIYEGGGRKGSPKLIRILAEQALENALWLRDFVGVEYKDYQSWYGGHSVPRTLWPVGDGPAYIDTLIGKAEELGVDVHYNTRAVELIRDSAGRVSGVRAVRMGKTVDYVAHKGVILTTGGFGANVDMRMEYDTHWKTLDASIPTTNSPAIVGDGIVMARDIGANLVGMEDIQLYPVNNPATGNYYFMDYARINANALLLNQEGERFVDEKETRDNLSAAILKQTDARAYELIDSSVIKSMNLEHLYEGEMEKCIQQGVLARGSLEDCCEYFKLPIEEVRNTIEEYNEFAAAGNDLDFGRTEHLQAISQGPYIMFSCIVSVHHTMGGVEIDEYARVIDTSGEPIKGLYAAGEVTGGIHGSNRLGSMSIPDTVTFGRIAAKSAVAER</sequence>
<dbReference type="Pfam" id="PF04205">
    <property type="entry name" value="FMN_bind"/>
    <property type="match status" value="1"/>
</dbReference>
<evidence type="ECO:0000259" key="9">
    <source>
        <dbReference type="SMART" id="SM00900"/>
    </source>
</evidence>
<reference evidence="10 11" key="1">
    <citation type="submission" date="2011-08" db="EMBL/GenBank/DDBJ databases">
        <title>The Genome Sequence of Clostridium hathewayi WAL-18680.</title>
        <authorList>
            <consortium name="The Broad Institute Genome Sequencing Platform"/>
            <person name="Earl A."/>
            <person name="Ward D."/>
            <person name="Feldgarden M."/>
            <person name="Gevers D."/>
            <person name="Finegold S.M."/>
            <person name="Summanen P.H."/>
            <person name="Molitoris D.R."/>
            <person name="Song M."/>
            <person name="Daigneault M."/>
            <person name="Allen-Vercoe E."/>
            <person name="Young S.K."/>
            <person name="Zeng Q."/>
            <person name="Gargeya S."/>
            <person name="Fitzgerald M."/>
            <person name="Haas B."/>
            <person name="Abouelleil A."/>
            <person name="Alvarado L."/>
            <person name="Arachchi H.M."/>
            <person name="Berlin A."/>
            <person name="Brown A."/>
            <person name="Chapman S.B."/>
            <person name="Chen Z."/>
            <person name="Dunbar C."/>
            <person name="Freedman E."/>
            <person name="Gearin G."/>
            <person name="Gellesch M."/>
            <person name="Goldberg J."/>
            <person name="Griggs A."/>
            <person name="Gujja S."/>
            <person name="Heiman D."/>
            <person name="Howarth C."/>
            <person name="Larson L."/>
            <person name="Lui A."/>
            <person name="MacDonald P.J.P."/>
            <person name="Montmayeur A."/>
            <person name="Murphy C."/>
            <person name="Neiman D."/>
            <person name="Pearson M."/>
            <person name="Priest M."/>
            <person name="Roberts A."/>
            <person name="Saif S."/>
            <person name="Shea T."/>
            <person name="Shenoy N."/>
            <person name="Sisk P."/>
            <person name="Stolte C."/>
            <person name="Sykes S."/>
            <person name="Wortman J."/>
            <person name="Nusbaum C."/>
            <person name="Birren B."/>
        </authorList>
    </citation>
    <scope>NUCLEOTIDE SEQUENCE [LARGE SCALE GENOMIC DNA]</scope>
    <source>
        <strain evidence="10 11">WAL-18680</strain>
    </source>
</reference>
<dbReference type="InterPro" id="IPR003953">
    <property type="entry name" value="FAD-dep_OxRdtase_2_FAD-bd"/>
</dbReference>